<dbReference type="SUPFAM" id="SSF58113">
    <property type="entry name" value="Apolipoprotein A-I"/>
    <property type="match status" value="1"/>
</dbReference>
<comment type="caution">
    <text evidence="2">The sequence shown here is derived from an EMBL/GenBank/DDBJ whole genome shotgun (WGS) entry which is preliminary data.</text>
</comment>
<accession>A0A4R2LAV6</accession>
<feature type="coiled-coil region" evidence="1">
    <location>
        <begin position="101"/>
        <end position="128"/>
    </location>
</feature>
<sequence>MSSAPHASAVQALLSTLESRMAELARRGERLASDNRQLRSRVDELQAELASAQARHRGEVDTLRDGFATEAAELRSRFEEELQCRRAVFESELQGQRAAAVAELESQRNRYDAELEDLRAQYLEVRTRLDLMVARLRAVEGHP</sequence>
<gene>
    <name evidence="2" type="ORF">EV699_10816</name>
</gene>
<name>A0A4R2LAV6_9GAMM</name>
<proteinExistence type="predicted"/>
<evidence type="ECO:0000256" key="1">
    <source>
        <dbReference type="SAM" id="Coils"/>
    </source>
</evidence>
<dbReference type="EMBL" id="SLWY01000008">
    <property type="protein sequence ID" value="TCO81386.1"/>
    <property type="molecule type" value="Genomic_DNA"/>
</dbReference>
<dbReference type="Gene3D" id="1.20.5.1160">
    <property type="entry name" value="Vasodilator-stimulated phosphoprotein"/>
    <property type="match status" value="1"/>
</dbReference>
<evidence type="ECO:0000313" key="3">
    <source>
        <dbReference type="Proteomes" id="UP000295765"/>
    </source>
</evidence>
<evidence type="ECO:0000313" key="2">
    <source>
        <dbReference type="EMBL" id="TCO81386.1"/>
    </source>
</evidence>
<keyword evidence="1" id="KW-0175">Coiled coil</keyword>
<feature type="coiled-coil region" evidence="1">
    <location>
        <begin position="7"/>
        <end position="55"/>
    </location>
</feature>
<dbReference type="AlphaFoldDB" id="A0A4R2LAV6"/>
<reference evidence="2 3" key="1">
    <citation type="submission" date="2019-03" db="EMBL/GenBank/DDBJ databases">
        <title>Genomic Encyclopedia of Type Strains, Phase IV (KMG-IV): sequencing the most valuable type-strain genomes for metagenomic binning, comparative biology and taxonomic classification.</title>
        <authorList>
            <person name="Goeker M."/>
        </authorList>
    </citation>
    <scope>NUCLEOTIDE SEQUENCE [LARGE SCALE GENOMIC DNA]</scope>
    <source>
        <strain evidence="2 3">DSM 25287</strain>
    </source>
</reference>
<dbReference type="Proteomes" id="UP000295765">
    <property type="component" value="Unassembled WGS sequence"/>
</dbReference>
<organism evidence="2 3">
    <name type="scientific">Plasticicumulans lactativorans</name>
    <dbReference type="NCBI Taxonomy" id="1133106"/>
    <lineage>
        <taxon>Bacteria</taxon>
        <taxon>Pseudomonadati</taxon>
        <taxon>Pseudomonadota</taxon>
        <taxon>Gammaproteobacteria</taxon>
        <taxon>Candidatus Competibacteraceae</taxon>
        <taxon>Plasticicumulans</taxon>
    </lineage>
</organism>
<protein>
    <submittedName>
        <fullName evidence="2">Uncharacterized protein</fullName>
    </submittedName>
</protein>
<keyword evidence="3" id="KW-1185">Reference proteome</keyword>